<dbReference type="Pfam" id="PF06983">
    <property type="entry name" value="3-dmu-9_3-mt"/>
    <property type="match status" value="1"/>
</dbReference>
<dbReference type="Proteomes" id="UP000565715">
    <property type="component" value="Unassembled WGS sequence"/>
</dbReference>
<dbReference type="RefSeq" id="WP_068047039.1">
    <property type="nucleotide sequence ID" value="NZ_JAAXOO010000004.1"/>
</dbReference>
<keyword evidence="3" id="KW-1185">Reference proteome</keyword>
<feature type="domain" description="PhnB-like" evidence="1">
    <location>
        <begin position="4"/>
        <end position="133"/>
    </location>
</feature>
<dbReference type="InterPro" id="IPR028973">
    <property type="entry name" value="PhnB-like"/>
</dbReference>
<comment type="caution">
    <text evidence="2">The sequence shown here is derived from an EMBL/GenBank/DDBJ whole genome shotgun (WGS) entry which is preliminary data.</text>
</comment>
<evidence type="ECO:0000313" key="2">
    <source>
        <dbReference type="EMBL" id="NKY34526.1"/>
    </source>
</evidence>
<dbReference type="AlphaFoldDB" id="A0A846XIR0"/>
<dbReference type="PANTHER" id="PTHR33990">
    <property type="entry name" value="PROTEIN YJDN-RELATED"/>
    <property type="match status" value="1"/>
</dbReference>
<organism evidence="2 3">
    <name type="scientific">Nocardia speluncae</name>
    <dbReference type="NCBI Taxonomy" id="419477"/>
    <lineage>
        <taxon>Bacteria</taxon>
        <taxon>Bacillati</taxon>
        <taxon>Actinomycetota</taxon>
        <taxon>Actinomycetes</taxon>
        <taxon>Mycobacteriales</taxon>
        <taxon>Nocardiaceae</taxon>
        <taxon>Nocardia</taxon>
    </lineage>
</organism>
<evidence type="ECO:0000313" key="3">
    <source>
        <dbReference type="Proteomes" id="UP000565715"/>
    </source>
</evidence>
<dbReference type="InterPro" id="IPR029068">
    <property type="entry name" value="Glyas_Bleomycin-R_OHBP_Dase"/>
</dbReference>
<accession>A0A846XIR0</accession>
<protein>
    <submittedName>
        <fullName evidence="2">VOC family protein</fullName>
    </submittedName>
</protein>
<dbReference type="PANTHER" id="PTHR33990:SF1">
    <property type="entry name" value="PROTEIN YJDN"/>
    <property type="match status" value="1"/>
</dbReference>
<name>A0A846XIR0_9NOCA</name>
<gene>
    <name evidence="2" type="ORF">HGA13_15800</name>
</gene>
<dbReference type="CDD" id="cd06588">
    <property type="entry name" value="PhnB_like"/>
    <property type="match status" value="1"/>
</dbReference>
<proteinExistence type="predicted"/>
<sequence length="140" mass="15461">MKSVNPYLMFNGNAEEAFTFYQSVFGGALQLIRFGDMGEAENLPAEAKNLVAHVALPLNGVEQILMGSDCPPGQTVDVSTRPNFTVCLELSDQDEAQRLFDALAVGGTVDMHLAKTEWTELFGMLTDRFSIAWMFDFDGR</sequence>
<dbReference type="EMBL" id="JAAXOO010000004">
    <property type="protein sequence ID" value="NKY34526.1"/>
    <property type="molecule type" value="Genomic_DNA"/>
</dbReference>
<evidence type="ECO:0000259" key="1">
    <source>
        <dbReference type="Pfam" id="PF06983"/>
    </source>
</evidence>
<dbReference type="Gene3D" id="3.10.180.10">
    <property type="entry name" value="2,3-Dihydroxybiphenyl 1,2-Dioxygenase, domain 1"/>
    <property type="match status" value="1"/>
</dbReference>
<reference evidence="2 3" key="1">
    <citation type="submission" date="2020-04" db="EMBL/GenBank/DDBJ databases">
        <title>MicrobeNet Type strains.</title>
        <authorList>
            <person name="Nicholson A.C."/>
        </authorList>
    </citation>
    <scope>NUCLEOTIDE SEQUENCE [LARGE SCALE GENOMIC DNA]</scope>
    <source>
        <strain evidence="2 3">DSM 45078</strain>
    </source>
</reference>
<dbReference type="SUPFAM" id="SSF54593">
    <property type="entry name" value="Glyoxalase/Bleomycin resistance protein/Dihydroxybiphenyl dioxygenase"/>
    <property type="match status" value="1"/>
</dbReference>